<organism evidence="1">
    <name type="scientific">marine sediment metagenome</name>
    <dbReference type="NCBI Taxonomy" id="412755"/>
    <lineage>
        <taxon>unclassified sequences</taxon>
        <taxon>metagenomes</taxon>
        <taxon>ecological metagenomes</taxon>
    </lineage>
</organism>
<name>A0A0F9GV53_9ZZZZ</name>
<gene>
    <name evidence="1" type="ORF">LCGC14_1782370</name>
</gene>
<proteinExistence type="predicted"/>
<reference evidence="1" key="1">
    <citation type="journal article" date="2015" name="Nature">
        <title>Complex archaea that bridge the gap between prokaryotes and eukaryotes.</title>
        <authorList>
            <person name="Spang A."/>
            <person name="Saw J.H."/>
            <person name="Jorgensen S.L."/>
            <person name="Zaremba-Niedzwiedzka K."/>
            <person name="Martijn J."/>
            <person name="Lind A.E."/>
            <person name="van Eijk R."/>
            <person name="Schleper C."/>
            <person name="Guy L."/>
            <person name="Ettema T.J."/>
        </authorList>
    </citation>
    <scope>NUCLEOTIDE SEQUENCE</scope>
</reference>
<accession>A0A0F9GV53</accession>
<comment type="caution">
    <text evidence="1">The sequence shown here is derived from an EMBL/GenBank/DDBJ whole genome shotgun (WGS) entry which is preliminary data.</text>
</comment>
<dbReference type="AlphaFoldDB" id="A0A0F9GV53"/>
<sequence length="83" mass="10215">MMELKDFENFLEFTKKQITILKDKENDKYKDDSWKLFDEEDLFDGLYDQLDKYENTVDKEDQQRRLLHVANYAFFLYEKLKGS</sequence>
<evidence type="ECO:0000313" key="1">
    <source>
        <dbReference type="EMBL" id="KKM02649.1"/>
    </source>
</evidence>
<dbReference type="EMBL" id="LAZR01016875">
    <property type="protein sequence ID" value="KKM02649.1"/>
    <property type="molecule type" value="Genomic_DNA"/>
</dbReference>
<dbReference type="SUPFAM" id="SSF101386">
    <property type="entry name" value="all-alpha NTP pyrophosphatases"/>
    <property type="match status" value="1"/>
</dbReference>
<protein>
    <submittedName>
        <fullName evidence="1">Uncharacterized protein</fullName>
    </submittedName>
</protein>